<dbReference type="Pfam" id="PF13411">
    <property type="entry name" value="MerR_1"/>
    <property type="match status" value="1"/>
</dbReference>
<dbReference type="SUPFAM" id="SSF46955">
    <property type="entry name" value="Putative DNA-binding domain"/>
    <property type="match status" value="1"/>
</dbReference>
<dbReference type="RefSeq" id="WP_085913631.1">
    <property type="nucleotide sequence ID" value="NZ_BJNH01000018.1"/>
</dbReference>
<dbReference type="InterPro" id="IPR047057">
    <property type="entry name" value="MerR_fam"/>
</dbReference>
<dbReference type="InterPro" id="IPR009061">
    <property type="entry name" value="DNA-bd_dom_put_sf"/>
</dbReference>
<dbReference type="InterPro" id="IPR046938">
    <property type="entry name" value="DNA_clamp_sf"/>
</dbReference>
<keyword evidence="4" id="KW-1185">Reference proteome</keyword>
<dbReference type="Gene3D" id="3.10.150.10">
    <property type="entry name" value="DNA Polymerase III, subunit A, domain 2"/>
    <property type="match status" value="2"/>
</dbReference>
<name>A0ABQ0RVU5_9PSEU</name>
<evidence type="ECO:0000256" key="1">
    <source>
        <dbReference type="ARBA" id="ARBA00023125"/>
    </source>
</evidence>
<dbReference type="InterPro" id="IPR022637">
    <property type="entry name" value="DNA_polIII_beta_cen"/>
</dbReference>
<dbReference type="SMART" id="SM00422">
    <property type="entry name" value="HTH_MERR"/>
    <property type="match status" value="1"/>
</dbReference>
<protein>
    <recommendedName>
        <fullName evidence="2">HTH merR-type domain-containing protein</fullName>
    </recommendedName>
</protein>
<accession>A0ABQ0RVU5</accession>
<dbReference type="InterPro" id="IPR000551">
    <property type="entry name" value="MerR-type_HTH_dom"/>
</dbReference>
<sequence>MTAPELMSIGAFAKLAELTASALRFYGDAGLLRPEQVDPSTGYRLYTESQLARAAQLRRLREIGMPLPVIGTFFAAGPDEAVQLIDDQVAKVTTEAAGVRQAAAVLKASLGEEPRRAICALPGPVLAAAVDQVVATTVHHPDVPALSGVRLEADPGSVTLTATDRYRLTTRTLVPMHPPAGTWAGTLAGDDLQSLTSRLRRSRTVTIEAGERALGLRLADGTVLHCRLLTEAFPDHHLLVNSLPEVTHRVTIGKQQTVRVLEQQAPERVGLRVSAGRSSLLLPDGDGVALDGAATGPDLTLWFELTTLYPALSHALGSDVMLDLRGPDQPATVRSADDGDLTTLVMPCRSADL</sequence>
<keyword evidence="1" id="KW-0238">DNA-binding</keyword>
<dbReference type="PROSITE" id="PS50937">
    <property type="entry name" value="HTH_MERR_2"/>
    <property type="match status" value="1"/>
</dbReference>
<evidence type="ECO:0000313" key="3">
    <source>
        <dbReference type="EMBL" id="GEC24787.1"/>
    </source>
</evidence>
<dbReference type="SUPFAM" id="SSF55979">
    <property type="entry name" value="DNA clamp"/>
    <property type="match status" value="2"/>
</dbReference>
<gene>
    <name evidence="3" type="ORF">PSA01_18160</name>
</gene>
<reference evidence="3 4" key="1">
    <citation type="submission" date="2019-06" db="EMBL/GenBank/DDBJ databases">
        <title>Whole genome shotgun sequence of Pseudonocardia saturnea NBRC 14499.</title>
        <authorList>
            <person name="Hosoyama A."/>
            <person name="Uohara A."/>
            <person name="Ohji S."/>
            <person name="Ichikawa N."/>
        </authorList>
    </citation>
    <scope>NUCLEOTIDE SEQUENCE [LARGE SCALE GENOMIC DNA]</scope>
    <source>
        <strain evidence="3 4">NBRC 14499</strain>
    </source>
</reference>
<evidence type="ECO:0000259" key="2">
    <source>
        <dbReference type="PROSITE" id="PS50937"/>
    </source>
</evidence>
<proteinExistence type="predicted"/>
<dbReference type="Gene3D" id="1.10.1660.10">
    <property type="match status" value="1"/>
</dbReference>
<organism evidence="3 4">
    <name type="scientific">Pseudonocardia saturnea</name>
    <dbReference type="NCBI Taxonomy" id="33909"/>
    <lineage>
        <taxon>Bacteria</taxon>
        <taxon>Bacillati</taxon>
        <taxon>Actinomycetota</taxon>
        <taxon>Actinomycetes</taxon>
        <taxon>Pseudonocardiales</taxon>
        <taxon>Pseudonocardiaceae</taxon>
        <taxon>Pseudonocardia</taxon>
    </lineage>
</organism>
<dbReference type="PANTHER" id="PTHR30204:SF97">
    <property type="entry name" value="MERR FAMILY REGULATORY PROTEIN"/>
    <property type="match status" value="1"/>
</dbReference>
<dbReference type="Pfam" id="PF02767">
    <property type="entry name" value="DNA_pol3_beta_2"/>
    <property type="match status" value="1"/>
</dbReference>
<comment type="caution">
    <text evidence="3">The sequence shown here is derived from an EMBL/GenBank/DDBJ whole genome shotgun (WGS) entry which is preliminary data.</text>
</comment>
<dbReference type="Proteomes" id="UP000320693">
    <property type="component" value="Unassembled WGS sequence"/>
</dbReference>
<dbReference type="PANTHER" id="PTHR30204">
    <property type="entry name" value="REDOX-CYCLING DRUG-SENSING TRANSCRIPTIONAL ACTIVATOR SOXR"/>
    <property type="match status" value="1"/>
</dbReference>
<feature type="domain" description="HTH merR-type" evidence="2">
    <location>
        <begin position="6"/>
        <end position="76"/>
    </location>
</feature>
<dbReference type="EMBL" id="BJNH01000018">
    <property type="protein sequence ID" value="GEC24787.1"/>
    <property type="molecule type" value="Genomic_DNA"/>
</dbReference>
<evidence type="ECO:0000313" key="4">
    <source>
        <dbReference type="Proteomes" id="UP000320693"/>
    </source>
</evidence>